<dbReference type="PANTHER" id="PTHR43214:SF41">
    <property type="entry name" value="NITRATE_NITRITE RESPONSE REGULATOR PROTEIN NARP"/>
    <property type="match status" value="1"/>
</dbReference>
<keyword evidence="4" id="KW-0804">Transcription</keyword>
<keyword evidence="9" id="KW-1185">Reference proteome</keyword>
<gene>
    <name evidence="8" type="ORF">J3U87_32670</name>
</gene>
<keyword evidence="3" id="KW-0238">DNA-binding</keyword>
<evidence type="ECO:0000256" key="5">
    <source>
        <dbReference type="PROSITE-ProRule" id="PRU00169"/>
    </source>
</evidence>
<accession>A0A8A4TMD3</accession>
<dbReference type="Pfam" id="PF00072">
    <property type="entry name" value="Response_reg"/>
    <property type="match status" value="1"/>
</dbReference>
<dbReference type="SMART" id="SM00448">
    <property type="entry name" value="REC"/>
    <property type="match status" value="1"/>
</dbReference>
<name>A0A8A4TMD3_SULCO</name>
<dbReference type="Pfam" id="PF00196">
    <property type="entry name" value="GerE"/>
    <property type="match status" value="1"/>
</dbReference>
<dbReference type="RefSeq" id="WP_237379998.1">
    <property type="nucleotide sequence ID" value="NZ_CP071793.1"/>
</dbReference>
<dbReference type="InterPro" id="IPR039420">
    <property type="entry name" value="WalR-like"/>
</dbReference>
<dbReference type="AlphaFoldDB" id="A0A8A4TMD3"/>
<dbReference type="PANTHER" id="PTHR43214">
    <property type="entry name" value="TWO-COMPONENT RESPONSE REGULATOR"/>
    <property type="match status" value="1"/>
</dbReference>
<dbReference type="Proteomes" id="UP000663929">
    <property type="component" value="Chromosome"/>
</dbReference>
<dbReference type="InterPro" id="IPR000792">
    <property type="entry name" value="Tscrpt_reg_LuxR_C"/>
</dbReference>
<keyword evidence="2" id="KW-0805">Transcription regulation</keyword>
<evidence type="ECO:0000313" key="8">
    <source>
        <dbReference type="EMBL" id="QTD50364.1"/>
    </source>
</evidence>
<dbReference type="InterPro" id="IPR011006">
    <property type="entry name" value="CheY-like_superfamily"/>
</dbReference>
<sequence length="215" mass="24195">MNTKTLIVAMVEDDEEIRENLLDYFELVEDIDCVLAVDSMEVWNWESRNLAQPDVVLMDIGLPGMNGIQGTRLLKERHPDIDVVMLTVSEDPESIFEALCAGASGYLLKSTPFDQIRSLLLTIRDGGAPMSPRIALKVVQHFHPKRTPIEKPKSVLTGREKEVALALVDGLSYKQVAERLHISIGTVYTHIKNIYKKLHINSKAELIKKSYKGEL</sequence>
<feature type="domain" description="HTH luxR-type" evidence="6">
    <location>
        <begin position="149"/>
        <end position="214"/>
    </location>
</feature>
<dbReference type="Gene3D" id="3.40.50.2300">
    <property type="match status" value="1"/>
</dbReference>
<dbReference type="GO" id="GO:0006355">
    <property type="term" value="P:regulation of DNA-templated transcription"/>
    <property type="evidence" value="ECO:0007669"/>
    <property type="project" value="InterPro"/>
</dbReference>
<dbReference type="CDD" id="cd17535">
    <property type="entry name" value="REC_NarL-like"/>
    <property type="match status" value="1"/>
</dbReference>
<evidence type="ECO:0000259" key="6">
    <source>
        <dbReference type="PROSITE" id="PS50043"/>
    </source>
</evidence>
<dbReference type="CDD" id="cd06170">
    <property type="entry name" value="LuxR_C_like"/>
    <property type="match status" value="1"/>
</dbReference>
<dbReference type="InterPro" id="IPR058245">
    <property type="entry name" value="NreC/VraR/RcsB-like_REC"/>
</dbReference>
<dbReference type="GO" id="GO:0003677">
    <property type="term" value="F:DNA binding"/>
    <property type="evidence" value="ECO:0007669"/>
    <property type="project" value="UniProtKB-KW"/>
</dbReference>
<dbReference type="SMART" id="SM00421">
    <property type="entry name" value="HTH_LUXR"/>
    <property type="match status" value="1"/>
</dbReference>
<dbReference type="PROSITE" id="PS50110">
    <property type="entry name" value="RESPONSE_REGULATORY"/>
    <property type="match status" value="1"/>
</dbReference>
<evidence type="ECO:0000256" key="4">
    <source>
        <dbReference type="ARBA" id="ARBA00023163"/>
    </source>
</evidence>
<dbReference type="EMBL" id="CP071793">
    <property type="protein sequence ID" value="QTD50364.1"/>
    <property type="molecule type" value="Genomic_DNA"/>
</dbReference>
<protein>
    <submittedName>
        <fullName evidence="8">Response regulator transcription factor</fullName>
    </submittedName>
</protein>
<reference evidence="8" key="1">
    <citation type="submission" date="2021-03" db="EMBL/GenBank/DDBJ databases">
        <title>Acanthopleuribacteraceae sp. M133.</title>
        <authorList>
            <person name="Wang G."/>
        </authorList>
    </citation>
    <scope>NUCLEOTIDE SEQUENCE</scope>
    <source>
        <strain evidence="8">M133</strain>
    </source>
</reference>
<evidence type="ECO:0000256" key="3">
    <source>
        <dbReference type="ARBA" id="ARBA00023125"/>
    </source>
</evidence>
<dbReference type="KEGG" id="scor:J3U87_32670"/>
<dbReference type="PRINTS" id="PR00038">
    <property type="entry name" value="HTHLUXR"/>
</dbReference>
<feature type="modified residue" description="4-aspartylphosphate" evidence="5">
    <location>
        <position position="59"/>
    </location>
</feature>
<proteinExistence type="predicted"/>
<organism evidence="8 9">
    <name type="scientific">Sulfidibacter corallicola</name>
    <dbReference type="NCBI Taxonomy" id="2818388"/>
    <lineage>
        <taxon>Bacteria</taxon>
        <taxon>Pseudomonadati</taxon>
        <taxon>Acidobacteriota</taxon>
        <taxon>Holophagae</taxon>
        <taxon>Acanthopleuribacterales</taxon>
        <taxon>Acanthopleuribacteraceae</taxon>
        <taxon>Sulfidibacter</taxon>
    </lineage>
</organism>
<keyword evidence="1 5" id="KW-0597">Phosphoprotein</keyword>
<dbReference type="GO" id="GO:0000160">
    <property type="term" value="P:phosphorelay signal transduction system"/>
    <property type="evidence" value="ECO:0007669"/>
    <property type="project" value="InterPro"/>
</dbReference>
<evidence type="ECO:0000259" key="7">
    <source>
        <dbReference type="PROSITE" id="PS50110"/>
    </source>
</evidence>
<evidence type="ECO:0000256" key="1">
    <source>
        <dbReference type="ARBA" id="ARBA00022553"/>
    </source>
</evidence>
<evidence type="ECO:0000256" key="2">
    <source>
        <dbReference type="ARBA" id="ARBA00023015"/>
    </source>
</evidence>
<feature type="domain" description="Response regulatory" evidence="7">
    <location>
        <begin position="7"/>
        <end position="124"/>
    </location>
</feature>
<dbReference type="InterPro" id="IPR016032">
    <property type="entry name" value="Sig_transdc_resp-reg_C-effctor"/>
</dbReference>
<dbReference type="PROSITE" id="PS50043">
    <property type="entry name" value="HTH_LUXR_2"/>
    <property type="match status" value="1"/>
</dbReference>
<dbReference type="InterPro" id="IPR001789">
    <property type="entry name" value="Sig_transdc_resp-reg_receiver"/>
</dbReference>
<evidence type="ECO:0000313" key="9">
    <source>
        <dbReference type="Proteomes" id="UP000663929"/>
    </source>
</evidence>
<dbReference type="SUPFAM" id="SSF46894">
    <property type="entry name" value="C-terminal effector domain of the bipartite response regulators"/>
    <property type="match status" value="1"/>
</dbReference>
<dbReference type="PROSITE" id="PS00622">
    <property type="entry name" value="HTH_LUXR_1"/>
    <property type="match status" value="1"/>
</dbReference>
<dbReference type="SUPFAM" id="SSF52172">
    <property type="entry name" value="CheY-like"/>
    <property type="match status" value="1"/>
</dbReference>